<evidence type="ECO:0000256" key="2">
    <source>
        <dbReference type="SAM" id="SignalP"/>
    </source>
</evidence>
<keyword evidence="4" id="KW-1185">Reference proteome</keyword>
<evidence type="ECO:0008006" key="5">
    <source>
        <dbReference type="Google" id="ProtNLM"/>
    </source>
</evidence>
<keyword evidence="2" id="KW-0732">Signal</keyword>
<evidence type="ECO:0000256" key="1">
    <source>
        <dbReference type="SAM" id="MobiDB-lite"/>
    </source>
</evidence>
<feature type="region of interest" description="Disordered" evidence="1">
    <location>
        <begin position="38"/>
        <end position="83"/>
    </location>
</feature>
<dbReference type="Proteomes" id="UP001221898">
    <property type="component" value="Unassembled WGS sequence"/>
</dbReference>
<feature type="signal peptide" evidence="2">
    <location>
        <begin position="1"/>
        <end position="24"/>
    </location>
</feature>
<dbReference type="EMBL" id="JAINUG010000108">
    <property type="protein sequence ID" value="KAJ8396161.1"/>
    <property type="molecule type" value="Genomic_DNA"/>
</dbReference>
<dbReference type="AlphaFoldDB" id="A0AAD7WGE8"/>
<feature type="compositionally biased region" description="Basic residues" evidence="1">
    <location>
        <begin position="38"/>
        <end position="54"/>
    </location>
</feature>
<evidence type="ECO:0000313" key="4">
    <source>
        <dbReference type="Proteomes" id="UP001221898"/>
    </source>
</evidence>
<accession>A0AAD7WGE8</accession>
<sequence>MHYISITFQAVILLALLGWLPGYGTPLCHTTLISNGHLARRERSKKKDKGRFKSRTGSAEAQPASRRVTCGPHCGAGATRPSDRIRISAPRRSKTGLPLKSIQTALASLDRSPGHGAAGATRNSVVRPNQLSTAPTKNMFAELGKVPNHRRR</sequence>
<proteinExistence type="predicted"/>
<name>A0AAD7WGE8_9TELE</name>
<protein>
    <recommendedName>
        <fullName evidence="5">Secreted protein</fullName>
    </recommendedName>
</protein>
<gene>
    <name evidence="3" type="ORF">AAFF_G00020280</name>
</gene>
<feature type="chain" id="PRO_5041995562" description="Secreted protein" evidence="2">
    <location>
        <begin position="25"/>
        <end position="152"/>
    </location>
</feature>
<organism evidence="3 4">
    <name type="scientific">Aldrovandia affinis</name>
    <dbReference type="NCBI Taxonomy" id="143900"/>
    <lineage>
        <taxon>Eukaryota</taxon>
        <taxon>Metazoa</taxon>
        <taxon>Chordata</taxon>
        <taxon>Craniata</taxon>
        <taxon>Vertebrata</taxon>
        <taxon>Euteleostomi</taxon>
        <taxon>Actinopterygii</taxon>
        <taxon>Neopterygii</taxon>
        <taxon>Teleostei</taxon>
        <taxon>Notacanthiformes</taxon>
        <taxon>Halosauridae</taxon>
        <taxon>Aldrovandia</taxon>
    </lineage>
</organism>
<reference evidence="3" key="1">
    <citation type="journal article" date="2023" name="Science">
        <title>Genome structures resolve the early diversification of teleost fishes.</title>
        <authorList>
            <person name="Parey E."/>
            <person name="Louis A."/>
            <person name="Montfort J."/>
            <person name="Bouchez O."/>
            <person name="Roques C."/>
            <person name="Iampietro C."/>
            <person name="Lluch J."/>
            <person name="Castinel A."/>
            <person name="Donnadieu C."/>
            <person name="Desvignes T."/>
            <person name="Floi Bucao C."/>
            <person name="Jouanno E."/>
            <person name="Wen M."/>
            <person name="Mejri S."/>
            <person name="Dirks R."/>
            <person name="Jansen H."/>
            <person name="Henkel C."/>
            <person name="Chen W.J."/>
            <person name="Zahm M."/>
            <person name="Cabau C."/>
            <person name="Klopp C."/>
            <person name="Thompson A.W."/>
            <person name="Robinson-Rechavi M."/>
            <person name="Braasch I."/>
            <person name="Lecointre G."/>
            <person name="Bobe J."/>
            <person name="Postlethwait J.H."/>
            <person name="Berthelot C."/>
            <person name="Roest Crollius H."/>
            <person name="Guiguen Y."/>
        </authorList>
    </citation>
    <scope>NUCLEOTIDE SEQUENCE</scope>
    <source>
        <strain evidence="3">NC1722</strain>
    </source>
</reference>
<comment type="caution">
    <text evidence="3">The sequence shown here is derived from an EMBL/GenBank/DDBJ whole genome shotgun (WGS) entry which is preliminary data.</text>
</comment>
<evidence type="ECO:0000313" key="3">
    <source>
        <dbReference type="EMBL" id="KAJ8396161.1"/>
    </source>
</evidence>